<sequence>MLRKVDFTYALSTERELHFFLLSAEHDPHVTHHSHDQLAWITEQSPLPGDVLPADLAALPIIWRSLADVV</sequence>
<dbReference type="EMBL" id="CAFBMD010000007">
    <property type="protein sequence ID" value="CAB4889408.1"/>
    <property type="molecule type" value="Genomic_DNA"/>
</dbReference>
<protein>
    <submittedName>
        <fullName evidence="1">Unannotated protein</fullName>
    </submittedName>
</protein>
<dbReference type="EMBL" id="CAFBQF010000013">
    <property type="protein sequence ID" value="CAB5046507.1"/>
    <property type="molecule type" value="Genomic_DNA"/>
</dbReference>
<accession>A0A6J6NXL0</accession>
<evidence type="ECO:0000313" key="4">
    <source>
        <dbReference type="EMBL" id="CAB5040765.1"/>
    </source>
</evidence>
<gene>
    <name evidence="1" type="ORF">UFOPK2593_00089</name>
    <name evidence="2" type="ORF">UFOPK2894_00904</name>
    <name evidence="3" type="ORF">UFOPK3492_00214</name>
    <name evidence="4" type="ORF">UFOPK4234_01174</name>
    <name evidence="5" type="ORF">UFOPK4295_00400</name>
</gene>
<evidence type="ECO:0000313" key="1">
    <source>
        <dbReference type="EMBL" id="CAB4691590.1"/>
    </source>
</evidence>
<reference evidence="1" key="1">
    <citation type="submission" date="2020-05" db="EMBL/GenBank/DDBJ databases">
        <authorList>
            <person name="Chiriac C."/>
            <person name="Salcher M."/>
            <person name="Ghai R."/>
            <person name="Kavagutti S V."/>
        </authorList>
    </citation>
    <scope>NUCLEOTIDE SEQUENCE</scope>
</reference>
<evidence type="ECO:0000313" key="2">
    <source>
        <dbReference type="EMBL" id="CAB4776608.1"/>
    </source>
</evidence>
<evidence type="ECO:0000313" key="3">
    <source>
        <dbReference type="EMBL" id="CAB4889408.1"/>
    </source>
</evidence>
<dbReference type="AlphaFoldDB" id="A0A6J6NXL0"/>
<organism evidence="1">
    <name type="scientific">freshwater metagenome</name>
    <dbReference type="NCBI Taxonomy" id="449393"/>
    <lineage>
        <taxon>unclassified sequences</taxon>
        <taxon>metagenomes</taxon>
        <taxon>ecological metagenomes</taxon>
    </lineage>
</organism>
<dbReference type="EMBL" id="CAFBQA010000071">
    <property type="protein sequence ID" value="CAB5040765.1"/>
    <property type="molecule type" value="Genomic_DNA"/>
</dbReference>
<dbReference type="EMBL" id="CAEZXW010000002">
    <property type="protein sequence ID" value="CAB4691590.1"/>
    <property type="molecule type" value="Genomic_DNA"/>
</dbReference>
<dbReference type="EMBL" id="CAEZZQ010000050">
    <property type="protein sequence ID" value="CAB4776608.1"/>
    <property type="molecule type" value="Genomic_DNA"/>
</dbReference>
<name>A0A6J6NXL0_9ZZZZ</name>
<proteinExistence type="predicted"/>
<evidence type="ECO:0000313" key="5">
    <source>
        <dbReference type="EMBL" id="CAB5046507.1"/>
    </source>
</evidence>